<proteinExistence type="predicted"/>
<reference evidence="2 3" key="1">
    <citation type="submission" date="2017-04" db="EMBL/GenBank/DDBJ databases">
        <authorList>
            <person name="Afonso C.L."/>
            <person name="Miller P.J."/>
            <person name="Scott M.A."/>
            <person name="Spackman E."/>
            <person name="Goraichik I."/>
            <person name="Dimitrov K.M."/>
            <person name="Suarez D.L."/>
            <person name="Swayne D.E."/>
        </authorList>
    </citation>
    <scope>NUCLEOTIDE SEQUENCE [LARGE SCALE GENOMIC DNA]</scope>
    <source>
        <strain evidence="2 3">DSM 23236</strain>
    </source>
</reference>
<dbReference type="Pfam" id="PF04993">
    <property type="entry name" value="TfoX_N"/>
    <property type="match status" value="1"/>
</dbReference>
<organism evidence="2 3">
    <name type="scientific">Andreprevotia lacus DSM 23236</name>
    <dbReference type="NCBI Taxonomy" id="1121001"/>
    <lineage>
        <taxon>Bacteria</taxon>
        <taxon>Pseudomonadati</taxon>
        <taxon>Pseudomonadota</taxon>
        <taxon>Betaproteobacteria</taxon>
        <taxon>Neisseriales</taxon>
        <taxon>Chitinibacteraceae</taxon>
        <taxon>Andreprevotia</taxon>
    </lineage>
</organism>
<name>A0A1W1Y119_9NEIS</name>
<dbReference type="AlphaFoldDB" id="A0A1W1Y119"/>
<dbReference type="RefSeq" id="WP_084093085.1">
    <property type="nucleotide sequence ID" value="NZ_FWXD01000046.1"/>
</dbReference>
<protein>
    <submittedName>
        <fullName evidence="2">DNA transformation protein</fullName>
    </submittedName>
</protein>
<dbReference type="EMBL" id="FWXD01000046">
    <property type="protein sequence ID" value="SMC29835.1"/>
    <property type="molecule type" value="Genomic_DNA"/>
</dbReference>
<evidence type="ECO:0000313" key="3">
    <source>
        <dbReference type="Proteomes" id="UP000192761"/>
    </source>
</evidence>
<dbReference type="OrthoDB" id="8687154at2"/>
<dbReference type="InterPro" id="IPR007076">
    <property type="entry name" value="TfoX_N"/>
</dbReference>
<dbReference type="SUPFAM" id="SSF159894">
    <property type="entry name" value="YgaC/TfoX-N like"/>
    <property type="match status" value="1"/>
</dbReference>
<evidence type="ECO:0000313" key="2">
    <source>
        <dbReference type="EMBL" id="SMC29835.1"/>
    </source>
</evidence>
<evidence type="ECO:0000259" key="1">
    <source>
        <dbReference type="Pfam" id="PF04993"/>
    </source>
</evidence>
<dbReference type="STRING" id="1121001.SAMN02745857_04176"/>
<dbReference type="Proteomes" id="UP000192761">
    <property type="component" value="Unassembled WGS sequence"/>
</dbReference>
<feature type="domain" description="TfoX N-terminal" evidence="1">
    <location>
        <begin position="13"/>
        <end position="106"/>
    </location>
</feature>
<dbReference type="Gene3D" id="3.30.1460.30">
    <property type="entry name" value="YgaC/TfoX-N like chaperone"/>
    <property type="match status" value="1"/>
</dbReference>
<accession>A0A1W1Y119</accession>
<gene>
    <name evidence="2" type="ORF">SAMN02745857_04176</name>
</gene>
<sequence>MSASPEFVAYVREQLAALGPLADGKFFGGHAFKHGGTQFAMVMGNTLYFCVNDQTRSKYEQAGSEAFSYATKNGRVQVRKYFSAPAELFEDSAELLRWTNEAIAAAKGAR</sequence>
<keyword evidence="3" id="KW-1185">Reference proteome</keyword>